<dbReference type="PROSITE" id="PS51257">
    <property type="entry name" value="PROKAR_LIPOPROTEIN"/>
    <property type="match status" value="1"/>
</dbReference>
<dbReference type="InterPro" id="IPR014867">
    <property type="entry name" value="Spore_coat_CotH_CotH2/3/7"/>
</dbReference>
<reference evidence="2" key="1">
    <citation type="submission" date="2020-05" db="EMBL/GenBank/DDBJ databases">
        <authorList>
            <person name="Chiriac C."/>
            <person name="Salcher M."/>
            <person name="Ghai R."/>
            <person name="Kavagutti S V."/>
        </authorList>
    </citation>
    <scope>NUCLEOTIDE SEQUENCE</scope>
</reference>
<evidence type="ECO:0000313" key="2">
    <source>
        <dbReference type="EMBL" id="CAB4533225.1"/>
    </source>
</evidence>
<dbReference type="Pfam" id="PF08757">
    <property type="entry name" value="CotH"/>
    <property type="match status" value="1"/>
</dbReference>
<name>A0A6J6B310_9ZZZZ</name>
<feature type="domain" description="LTD" evidence="1">
    <location>
        <begin position="45"/>
        <end position="134"/>
    </location>
</feature>
<dbReference type="Pfam" id="PF00932">
    <property type="entry name" value="LTD"/>
    <property type="match status" value="2"/>
</dbReference>
<dbReference type="InterPro" id="IPR001322">
    <property type="entry name" value="Lamin_tail_dom"/>
</dbReference>
<gene>
    <name evidence="2" type="ORF">UFOPK1421_00136</name>
    <name evidence="3" type="ORF">UFOPK4422_00255</name>
</gene>
<sequence>MFTQKLKIFLILTFSLLVGCSASTIETSTSSSIVDLDVNPDQDGTTGVRISEINFHAVEGSSEFVELVNLGAVDAQMQGWCIEGIDFCFEELTILSTGEYFVIDESQYKGALSNDSEELRLVDSLGQIIDVLNYDDDTWPELADGNGHSLQRIDFAAPNVGPGAWSSGTPSPGYEFLEKMSVVAREIVFSEVHYHPLSDNPSEAFVELVNNTSVSVDLNGWCIQGIQYCWESSAIIEPKSVFVLKPFESAIRLSHSRGLMQLVDDELNVQDIMRYEDSDPWPASADGYGLSLQRLNLKFDGFEPGNWIAGEPTPGVSSAFEGSSVLPIFSKVEFELSPSAGTPIGVTGRVKDAQSIELGYRIDFGPEEILPVDVAADGSISVSIPGQVAGSLVRFRLIGRGVGGEGTFPRQGDGATYTGTVVAGEPDSPTSLPRLQWFMPDELYDAARLETTLHGDDGFPAVFAYDGEIVDNVTIRIKGNQARSNKKKKWKVMLPAGHTWDMGGLLETEVDEFDLLPAATDKSFAREFLTSDLQRLSGGYRQEVFPVRLERNNLFFGLYMYGESSDADWRDSLGLSKDSLVYKAERVAKLSLGNLDLPKTDFSTFYQRYSPEFLDPEDAILRGFIRTINTLKGEELIDFAFKHIDVPQVVEAIATMRIAQNPEWQHKNYYVVFDPADELWRLIPIDADLNFGRRWSSPCNARCDEVRADPYMSYPDGNRLARIFLKDEVFLGMVDRRTRSLADEFLAPGYVEAKITNLYDIMSADAARDLNQWGQYGDSQTLEEAQEILLTEYFVPKREMYILTDKYLPAPQISNPRIEVSVTKKDPDGTVLSGRLSNSGLEFVDVSLRTFVDINAVLPAGVVIPPLGSIDVVFVKSPRISEGTSRLVVLAERIAGD</sequence>
<dbReference type="InterPro" id="IPR036415">
    <property type="entry name" value="Lamin_tail_dom_sf"/>
</dbReference>
<organism evidence="2">
    <name type="scientific">freshwater metagenome</name>
    <dbReference type="NCBI Taxonomy" id="449393"/>
    <lineage>
        <taxon>unclassified sequences</taxon>
        <taxon>metagenomes</taxon>
        <taxon>ecological metagenomes</taxon>
    </lineage>
</organism>
<dbReference type="SUPFAM" id="SSF74853">
    <property type="entry name" value="Lamin A/C globular tail domain"/>
    <property type="match status" value="2"/>
</dbReference>
<dbReference type="AlphaFoldDB" id="A0A6J6B310"/>
<dbReference type="EMBL" id="CAEZSL010000009">
    <property type="protein sequence ID" value="CAB4533225.1"/>
    <property type="molecule type" value="Genomic_DNA"/>
</dbReference>
<dbReference type="EMBL" id="CAFBRX010000014">
    <property type="protein sequence ID" value="CAB5112768.1"/>
    <property type="molecule type" value="Genomic_DNA"/>
</dbReference>
<evidence type="ECO:0000259" key="1">
    <source>
        <dbReference type="Pfam" id="PF00932"/>
    </source>
</evidence>
<dbReference type="PANTHER" id="PTHR40050">
    <property type="entry name" value="INNER SPORE COAT PROTEIN H"/>
    <property type="match status" value="1"/>
</dbReference>
<feature type="domain" description="LTD" evidence="1">
    <location>
        <begin position="185"/>
        <end position="248"/>
    </location>
</feature>
<evidence type="ECO:0000313" key="3">
    <source>
        <dbReference type="EMBL" id="CAB5112768.1"/>
    </source>
</evidence>
<protein>
    <submittedName>
        <fullName evidence="2">Unannotated protein</fullName>
    </submittedName>
</protein>
<proteinExistence type="predicted"/>
<dbReference type="PANTHER" id="PTHR40050:SF1">
    <property type="entry name" value="INNER SPORE COAT PROTEIN H"/>
    <property type="match status" value="1"/>
</dbReference>
<accession>A0A6J6B310</accession>